<comment type="caution">
    <text evidence="4">The sequence shown here is derived from an EMBL/GenBank/DDBJ whole genome shotgun (WGS) entry which is preliminary data.</text>
</comment>
<feature type="domain" description="Protein kinase" evidence="3">
    <location>
        <begin position="2157"/>
        <end position="2432"/>
    </location>
</feature>
<dbReference type="InterPro" id="IPR001245">
    <property type="entry name" value="Ser-Thr/Tyr_kinase_cat_dom"/>
</dbReference>
<keyword evidence="5" id="KW-1185">Reference proteome</keyword>
<dbReference type="EMBL" id="JEMT01023808">
    <property type="protein sequence ID" value="EXX63702.1"/>
    <property type="molecule type" value="Genomic_DNA"/>
</dbReference>
<accession>A0A015J2J4</accession>
<keyword evidence="4" id="KW-0418">Kinase</keyword>
<dbReference type="HOGENOM" id="CLU_000288_7_8_1"/>
<dbReference type="GO" id="GO:0005524">
    <property type="term" value="F:ATP binding"/>
    <property type="evidence" value="ECO:0007669"/>
    <property type="project" value="UniProtKB-KW"/>
</dbReference>
<reference evidence="4 5" key="1">
    <citation type="submission" date="2014-02" db="EMBL/GenBank/DDBJ databases">
        <title>Single nucleus genome sequencing reveals high similarity among nuclei of an endomycorrhizal fungus.</title>
        <authorList>
            <person name="Lin K."/>
            <person name="Geurts R."/>
            <person name="Zhang Z."/>
            <person name="Limpens E."/>
            <person name="Saunders D.G."/>
            <person name="Mu D."/>
            <person name="Pang E."/>
            <person name="Cao H."/>
            <person name="Cha H."/>
            <person name="Lin T."/>
            <person name="Zhou Q."/>
            <person name="Shang Y."/>
            <person name="Li Y."/>
            <person name="Ivanov S."/>
            <person name="Sharma T."/>
            <person name="Velzen R.V."/>
            <person name="Ruijter N.D."/>
            <person name="Aanen D.K."/>
            <person name="Win J."/>
            <person name="Kamoun S."/>
            <person name="Bisseling T."/>
            <person name="Huang S."/>
        </authorList>
    </citation>
    <scope>NUCLEOTIDE SEQUENCE [LARGE SCALE GENOMIC DNA]</scope>
    <source>
        <strain evidence="5">DAOM197198w</strain>
    </source>
</reference>
<organism evidence="4 5">
    <name type="scientific">Rhizophagus irregularis (strain DAOM 197198w)</name>
    <name type="common">Glomus intraradices</name>
    <dbReference type="NCBI Taxonomy" id="1432141"/>
    <lineage>
        <taxon>Eukaryota</taxon>
        <taxon>Fungi</taxon>
        <taxon>Fungi incertae sedis</taxon>
        <taxon>Mucoromycota</taxon>
        <taxon>Glomeromycotina</taxon>
        <taxon>Glomeromycetes</taxon>
        <taxon>Glomerales</taxon>
        <taxon>Glomeraceae</taxon>
        <taxon>Rhizophagus</taxon>
    </lineage>
</organism>
<dbReference type="Proteomes" id="UP000022910">
    <property type="component" value="Unassembled WGS sequence"/>
</dbReference>
<keyword evidence="4" id="KW-0808">Transferase</keyword>
<dbReference type="InterPro" id="IPR000719">
    <property type="entry name" value="Prot_kinase_dom"/>
</dbReference>
<gene>
    <name evidence="4" type="ORF">RirG_149870</name>
</gene>
<dbReference type="InterPro" id="IPR050198">
    <property type="entry name" value="Non-receptor_tyrosine_kinases"/>
</dbReference>
<dbReference type="PROSITE" id="PS50011">
    <property type="entry name" value="PROTEIN_KINASE_DOM"/>
    <property type="match status" value="1"/>
</dbReference>
<dbReference type="Pfam" id="PF07714">
    <property type="entry name" value="PK_Tyr_Ser-Thr"/>
    <property type="match status" value="1"/>
</dbReference>
<name>A0A015J2J4_RHIIW</name>
<proteinExistence type="predicted"/>
<dbReference type="GO" id="GO:0004672">
    <property type="term" value="F:protein kinase activity"/>
    <property type="evidence" value="ECO:0007669"/>
    <property type="project" value="InterPro"/>
</dbReference>
<evidence type="ECO:0000259" key="3">
    <source>
        <dbReference type="PROSITE" id="PS50011"/>
    </source>
</evidence>
<evidence type="ECO:0000256" key="1">
    <source>
        <dbReference type="ARBA" id="ARBA00022741"/>
    </source>
</evidence>
<dbReference type="PANTHER" id="PTHR24418">
    <property type="entry name" value="TYROSINE-PROTEIN KINASE"/>
    <property type="match status" value="1"/>
</dbReference>
<dbReference type="Gene3D" id="1.10.510.10">
    <property type="entry name" value="Transferase(Phosphotransferase) domain 1"/>
    <property type="match status" value="1"/>
</dbReference>
<dbReference type="SUPFAM" id="SSF56112">
    <property type="entry name" value="Protein kinase-like (PK-like)"/>
    <property type="match status" value="1"/>
</dbReference>
<evidence type="ECO:0000256" key="2">
    <source>
        <dbReference type="ARBA" id="ARBA00022840"/>
    </source>
</evidence>
<evidence type="ECO:0000313" key="4">
    <source>
        <dbReference type="EMBL" id="EXX63702.1"/>
    </source>
</evidence>
<keyword evidence="1" id="KW-0547">Nucleotide-binding</keyword>
<protein>
    <submittedName>
        <fullName evidence="4">Polo kinase CDC5</fullName>
    </submittedName>
</protein>
<sequence>MSSKKNPSNILTYIENNLICWTSGNEKIDNFVRKMQLKINNDNEIVFEWILYNQFNEIKEIGKNGPITVYSAKWKDGPLYKKIDTWDNKSYVRDSNKKVALKCLHNSQKFIDSIINEAKKYSINHEALQTLYGISQNPDTGDYILVQNNYIWDSKNEKIDDFIQEKQFKINNYNDEVLEWIPYNQFNEIKLIGTNGPITVYSAIWKDGPLHKKDKRNYYTRDSNKEVALKCLHKSQESVDSLINKAKKYPTKHEAFEAFQVLYGISQNPDTGDYILVLTWTSGNEKIDDFIKERQLEINDHDIMLKWIPYNQFNNIKETCKNSLITLYSAIWTDGPLYKKNEWNYYTRDSNKEVALKCLHKSQESIVTLIDEAKKYSTNNEAFQVLYGISQNPNTGNYILVQNNSIKLANWISGNEIFDDFIQEMQLKINNRDDLVFEWIPYDQFNEIKETVTNGLITIYLAIWKDGPLKKNWSDEDNWSDENYLRDSNREVSLKCLHNSQESINSIINEIKKYPTNHEAFQILYGISQNPVTGDYILVQNNYIWNSENEKINDFIRERQLIFDFNGVMLEWVPYNQFNEIKETGKNDLITTVYSAIWKDGPLQYFRYKRDSNKVVALKYLYNSQESIDWIINEAKKYPTNHKALHLTSYEILQIVLYGISQNPVTGDYIFVLNWTSGNEKIDDFIQKERLKINSRHDGCDGDVVFEWIPYNQFFEIKETNTNSFITVYSAIWKNGPLCFNYDMYARSSDKEVALKCLHNSQNSIDYLINEAKKYPTNHKVFQVLYGISQNPDTGNYILVQDNSINMLNWFSGNEKVDEFIQEKQLKINNDYDIVPEWIPYNQFFEIKETKTNGLITVYSAIWKNGPLCCNYNARRSDKEVSLRYLHNSQESIDYLINEAKKYPTNNKEFQVLYGISQNPDTGNYILVQDNSTNMLNWISGNDKIDDFIQERQLKINNYYNVVPEWIPYDQFNEIQVIGTNGFITVYSAIWKDGPLYKEINTWDIWSDGWNKNYARDSDKKVALICLHNSQDSIEFLLNKAKKYSIKHEALFVLYGISQNSDTNDYILIQNDPIVNIANWFNGNEKIDDFIQEIQSKIDNNGNNLILEWIPYNQFNEIKEIGKNGSITVYSAIWRDGPLHSNRYGNYTRNSNKKIALQNLLNSQNSVDFFINKAKKYLNNLIKCKTYQVLYGISQNPKTNDYILVLTWTSGNEKIDDFIQEMQLKINISDDSIEGMFEWIPYNQFNEIKETGTNGLITVYSAIWKDSPLYYGDDEYEGDSDKEVALKYLHKSQESIDYLINEVKIYPTILKAFQALYGISQNPVTGDYILVQNYSINLANWISGNEKIDDFIQKEQLKINCSFNNNGIKIVVLEWIPYNQFNEIKEIGTNGLITIYSAIWKDGPLYCNYDCDYDDYDYGRYIRDSGKEVALKYLHKSQESIDSLINEAKKYPTKYKAFQILYGISQSPDTGDYILVQMNYTWDSGNEKIDDLIQESQLRINDYHDDLVLEWIPYNQFNGIKETGTNGLITVYSAIWKDGPLCKKIDIRTKYYERDSNKKVVLKCLHNSQKSIDSLINKVKKYPENHKALQVLYGISQNPNTGDYILVQRNCVWDSGNEKIDNFIQESRLKINNNSNIVLEWIPYNQFNEIKESDTNSFITIYSAIWRDGPLYIKWNNYTRDSNKKVALKYLHNSQNFVDVLINKAEEYVTKLFDIAIYDIYGISQDPKTNNYILVLAWISGNEKIDDFIWEMQSENSKNINNRVFEWIPYNQFNEIKETGTNGLMAVYSAIWRDGPLYVKKEYYSRDSNKKVVLKCLNKSQQSIDSIINKVRKYLTNMHDRENWDIYGISQDSNTNDYILVLKLVSGNEKIDGFIKEMQLNSKNDLLFKWIPYGQFSKIKEISKNNSITIYSAVWTDGGLLQFENYYSEDMEDLDEEVALKLFHSSQDPIDSLINEVKKYSASKFNEEFLEIYGISRNPDTNDYILAQKNFTWVSGNKKIDDFIQEMQLKINNYEDVIFEWIPYYQFDHIKETSKNSLVTVHSAVWRDGPLHYHHGGYTRDSNKEVALKYLHNSENSIDFLINKAKKYSTKYGASFVLYGISQNPNTYDYIFVQNNFINLVNCLSGNEIIDDFIQEMQLKINDHDDIIFEWIPYNQFNNIKEIGKGGFATVYSAKWKDGLLEYDKDNKIYKRDPNKIIALKCLHNSQNINNKILNEIKNFPINKRSNILSIYGISQNPNTKEYIIVFKYAKKGNFNNWINKNYEYFNWQDKLSVLDNIICGLKEIHQKKHIHHDFHTGNVLFLSEKIYNFSNYISISDMGLFGEVGNKDETKIYGVMPYVAPEVLRGELYTQAADIYSLGMIMYFVATGRQPFYNRAHDHLLALDICKEVRPEINEPETPSCYISLMKKCWDSDPNNRPNIIEVDDLITSFYKSSGVDFFIVENEEIEVQFNEAEKYRKSNLSSIKNYQAAIHPQAIYVSRLLNPFIEDLPKYNDNSKC</sequence>
<dbReference type="OrthoDB" id="10285553at2759"/>
<keyword evidence="2" id="KW-0067">ATP-binding</keyword>
<evidence type="ECO:0000313" key="5">
    <source>
        <dbReference type="Proteomes" id="UP000022910"/>
    </source>
</evidence>
<dbReference type="InterPro" id="IPR011009">
    <property type="entry name" value="Kinase-like_dom_sf"/>
</dbReference>